<feature type="region of interest" description="Disordered" evidence="11">
    <location>
        <begin position="1"/>
        <end position="44"/>
    </location>
</feature>
<comment type="subcellular location">
    <subcellularLocation>
        <location evidence="1 10">Endoplasmic reticulum membrane</location>
        <topology evidence="1 10">Multi-pass membrane protein</topology>
    </subcellularLocation>
</comment>
<organism evidence="12 13">
    <name type="scientific">Gnathostoma spinigerum</name>
    <dbReference type="NCBI Taxonomy" id="75299"/>
    <lineage>
        <taxon>Eukaryota</taxon>
        <taxon>Metazoa</taxon>
        <taxon>Ecdysozoa</taxon>
        <taxon>Nematoda</taxon>
        <taxon>Chromadorea</taxon>
        <taxon>Rhabditida</taxon>
        <taxon>Spirurina</taxon>
        <taxon>Gnathostomatomorpha</taxon>
        <taxon>Gnathostomatoidea</taxon>
        <taxon>Gnathostomatidae</taxon>
        <taxon>Gnathostoma</taxon>
    </lineage>
</organism>
<keyword evidence="9 10" id="KW-0472">Membrane</keyword>
<evidence type="ECO:0000256" key="4">
    <source>
        <dbReference type="ARBA" id="ARBA00022676"/>
    </source>
</evidence>
<evidence type="ECO:0000313" key="12">
    <source>
        <dbReference type="EMBL" id="MFH4974766.1"/>
    </source>
</evidence>
<evidence type="ECO:0000256" key="3">
    <source>
        <dbReference type="ARBA" id="ARBA00007063"/>
    </source>
</evidence>
<dbReference type="PANTHER" id="PTHR22760:SF2">
    <property type="entry name" value="ALPHA-1,2-MANNOSYLTRANSFERASE ALG9"/>
    <property type="match status" value="1"/>
</dbReference>
<name>A0ABD6E5I8_9BILA</name>
<comment type="caution">
    <text evidence="12">The sequence shown here is derived from an EMBL/GenBank/DDBJ whole genome shotgun (WGS) entry which is preliminary data.</text>
</comment>
<evidence type="ECO:0000256" key="7">
    <source>
        <dbReference type="ARBA" id="ARBA00022824"/>
    </source>
</evidence>
<keyword evidence="5" id="KW-0808">Transferase</keyword>
<gene>
    <name evidence="12" type="ORF">AB6A40_001475</name>
</gene>
<dbReference type="Pfam" id="PF03901">
    <property type="entry name" value="Glyco_transf_22"/>
    <property type="match status" value="1"/>
</dbReference>
<feature type="transmembrane region" description="Helical" evidence="10">
    <location>
        <begin position="142"/>
        <end position="167"/>
    </location>
</feature>
<evidence type="ECO:0000256" key="9">
    <source>
        <dbReference type="ARBA" id="ARBA00023136"/>
    </source>
</evidence>
<feature type="compositionally biased region" description="Basic and acidic residues" evidence="11">
    <location>
        <begin position="23"/>
        <end position="44"/>
    </location>
</feature>
<keyword evidence="13" id="KW-1185">Reference proteome</keyword>
<keyword evidence="8 10" id="KW-1133">Transmembrane helix</keyword>
<keyword evidence="7 10" id="KW-0256">Endoplasmic reticulum</keyword>
<evidence type="ECO:0000256" key="2">
    <source>
        <dbReference type="ARBA" id="ARBA00004922"/>
    </source>
</evidence>
<proteinExistence type="inferred from homology"/>
<dbReference type="PANTHER" id="PTHR22760">
    <property type="entry name" value="GLYCOSYLTRANSFERASE"/>
    <property type="match status" value="1"/>
</dbReference>
<accession>A0ABD6E5I8</accession>
<evidence type="ECO:0000256" key="1">
    <source>
        <dbReference type="ARBA" id="ARBA00004477"/>
    </source>
</evidence>
<evidence type="ECO:0000256" key="8">
    <source>
        <dbReference type="ARBA" id="ARBA00022989"/>
    </source>
</evidence>
<protein>
    <recommendedName>
        <fullName evidence="10">Mannosyltransferase</fullName>
        <ecNumber evidence="10">2.4.1.-</ecNumber>
    </recommendedName>
</protein>
<sequence>MTKKNLFAMRRSVNRVSQGSSSTREEANRERSEPSSPEYDDRTSTDAKLYVPAGAMDLEWQPTAGSVFKLLFSLRISAAMWSSISDCDEVYNYWEPLHLFLYGDGFQTWEYSPQYGIRSYLYILLHYGPAVPLKKLFMSNKIGVFITMRCLIGIFSALAELSLYTALCRRLGNGIGRLYISFTILSTGMFISRFDFLHFLVFRYTFLKFVHEY</sequence>
<comment type="similarity">
    <text evidence="3 10">Belongs to the glycosyltransferase 22 family.</text>
</comment>
<keyword evidence="4 10" id="KW-0328">Glycosyltransferase</keyword>
<dbReference type="AlphaFoldDB" id="A0ABD6E5I8"/>
<evidence type="ECO:0000256" key="11">
    <source>
        <dbReference type="SAM" id="MobiDB-lite"/>
    </source>
</evidence>
<dbReference type="EMBL" id="JBGFUD010000552">
    <property type="protein sequence ID" value="MFH4974766.1"/>
    <property type="molecule type" value="Genomic_DNA"/>
</dbReference>
<reference evidence="12 13" key="1">
    <citation type="submission" date="2024-08" db="EMBL/GenBank/DDBJ databases">
        <title>Gnathostoma spinigerum genome.</title>
        <authorList>
            <person name="Gonzalez-Bertolin B."/>
            <person name="Monzon S."/>
            <person name="Zaballos A."/>
            <person name="Jimenez P."/>
            <person name="Dekumyoy P."/>
            <person name="Varona S."/>
            <person name="Cuesta I."/>
            <person name="Sumanam S."/>
            <person name="Adisakwattana P."/>
            <person name="Gasser R.B."/>
            <person name="Hernandez-Gonzalez A."/>
            <person name="Young N.D."/>
            <person name="Perteguer M.J."/>
        </authorList>
    </citation>
    <scope>NUCLEOTIDE SEQUENCE [LARGE SCALE GENOMIC DNA]</scope>
    <source>
        <strain evidence="12">AL3</strain>
        <tissue evidence="12">Liver</tissue>
    </source>
</reference>
<comment type="pathway">
    <text evidence="2">Protein modification; protein glycosylation.</text>
</comment>
<dbReference type="EC" id="2.4.1.-" evidence="10"/>
<comment type="caution">
    <text evidence="10">Lacks conserved residue(s) required for the propagation of feature annotation.</text>
</comment>
<dbReference type="GO" id="GO:0005789">
    <property type="term" value="C:endoplasmic reticulum membrane"/>
    <property type="evidence" value="ECO:0007669"/>
    <property type="project" value="UniProtKB-SubCell"/>
</dbReference>
<dbReference type="Proteomes" id="UP001608902">
    <property type="component" value="Unassembled WGS sequence"/>
</dbReference>
<evidence type="ECO:0000313" key="13">
    <source>
        <dbReference type="Proteomes" id="UP001608902"/>
    </source>
</evidence>
<evidence type="ECO:0000256" key="10">
    <source>
        <dbReference type="RuleBase" id="RU363075"/>
    </source>
</evidence>
<dbReference type="GO" id="GO:0016757">
    <property type="term" value="F:glycosyltransferase activity"/>
    <property type="evidence" value="ECO:0007669"/>
    <property type="project" value="UniProtKB-KW"/>
</dbReference>
<evidence type="ECO:0000256" key="6">
    <source>
        <dbReference type="ARBA" id="ARBA00022692"/>
    </source>
</evidence>
<keyword evidence="6 10" id="KW-0812">Transmembrane</keyword>
<feature type="transmembrane region" description="Helical" evidence="10">
    <location>
        <begin position="179"/>
        <end position="202"/>
    </location>
</feature>
<dbReference type="InterPro" id="IPR005599">
    <property type="entry name" value="GPI_mannosylTrfase"/>
</dbReference>
<evidence type="ECO:0000256" key="5">
    <source>
        <dbReference type="ARBA" id="ARBA00022679"/>
    </source>
</evidence>